<dbReference type="SMART" id="SM00257">
    <property type="entry name" value="LysM"/>
    <property type="match status" value="2"/>
</dbReference>
<comment type="caution">
    <text evidence="3">The sequence shown here is derived from an EMBL/GenBank/DDBJ whole genome shotgun (WGS) entry which is preliminary data.</text>
</comment>
<dbReference type="Proteomes" id="UP001258181">
    <property type="component" value="Unassembled WGS sequence"/>
</dbReference>
<dbReference type="InterPro" id="IPR018392">
    <property type="entry name" value="LysM"/>
</dbReference>
<organism evidence="3 4">
    <name type="scientific">Fictibacillus barbaricus</name>
    <dbReference type="NCBI Taxonomy" id="182136"/>
    <lineage>
        <taxon>Bacteria</taxon>
        <taxon>Bacillati</taxon>
        <taxon>Bacillota</taxon>
        <taxon>Bacilli</taxon>
        <taxon>Bacillales</taxon>
        <taxon>Fictibacillaceae</taxon>
        <taxon>Fictibacillus</taxon>
    </lineage>
</organism>
<evidence type="ECO:0000313" key="4">
    <source>
        <dbReference type="Proteomes" id="UP001258181"/>
    </source>
</evidence>
<dbReference type="Pfam" id="PF01476">
    <property type="entry name" value="LysM"/>
    <property type="match status" value="2"/>
</dbReference>
<dbReference type="PROSITE" id="PS51782">
    <property type="entry name" value="LYSM"/>
    <property type="match status" value="2"/>
</dbReference>
<evidence type="ECO:0000256" key="1">
    <source>
        <dbReference type="SAM" id="SignalP"/>
    </source>
</evidence>
<feature type="domain" description="LysM" evidence="2">
    <location>
        <begin position="72"/>
        <end position="117"/>
    </location>
</feature>
<dbReference type="PANTHER" id="PTHR31157:SF1">
    <property type="entry name" value="SCP DOMAIN-CONTAINING PROTEIN"/>
    <property type="match status" value="1"/>
</dbReference>
<dbReference type="Pfam" id="PF00188">
    <property type="entry name" value="CAP"/>
    <property type="match status" value="1"/>
</dbReference>
<gene>
    <name evidence="3" type="ORF">J2X07_001470</name>
</gene>
<feature type="domain" description="LysM" evidence="2">
    <location>
        <begin position="24"/>
        <end position="67"/>
    </location>
</feature>
<dbReference type="SUPFAM" id="SSF54106">
    <property type="entry name" value="LysM domain"/>
    <property type="match status" value="2"/>
</dbReference>
<evidence type="ECO:0000313" key="3">
    <source>
        <dbReference type="EMBL" id="MDR7072493.1"/>
    </source>
</evidence>
<dbReference type="EMBL" id="JAVDWA010000002">
    <property type="protein sequence ID" value="MDR7072493.1"/>
    <property type="molecule type" value="Genomic_DNA"/>
</dbReference>
<dbReference type="InterPro" id="IPR036779">
    <property type="entry name" value="LysM_dom_sf"/>
</dbReference>
<sequence>MRFKITSLCISAFLMMGTAAYASTPYTVKNGDSMYTIAQQHNISSKLMLGMNRLPCPNIYPGQTVYIPSSSKHYTVKSGDTLYKIASASNVSLWAMQKINPQLKQINWVFPGQILDVPVTAAAPNAPSAPKSAPAPAKYSVDSYATQVSQLVNQERQKAGLAPLTLDAELSNVAMAKAKDMIQNNYFDHNSPKYGSPFDMMRSFGIDYTAAGENIAKGQTSPQAVMADWMNSPGHRQNILSSNYDSIGVAYYQGAWVQLFKK</sequence>
<accession>A0ABU1TZ97</accession>
<dbReference type="InterPro" id="IPR014258">
    <property type="entry name" value="CAP_domain_YkwD-like"/>
</dbReference>
<dbReference type="Gene3D" id="3.10.350.10">
    <property type="entry name" value="LysM domain"/>
    <property type="match status" value="2"/>
</dbReference>
<dbReference type="Gene3D" id="3.40.33.10">
    <property type="entry name" value="CAP"/>
    <property type="match status" value="1"/>
</dbReference>
<dbReference type="CDD" id="cd00118">
    <property type="entry name" value="LysM"/>
    <property type="match status" value="2"/>
</dbReference>
<keyword evidence="1" id="KW-0732">Signal</keyword>
<dbReference type="RefSeq" id="WP_310257785.1">
    <property type="nucleotide sequence ID" value="NZ_JAVDWA010000002.1"/>
</dbReference>
<dbReference type="NCBIfam" id="TIGR02909">
    <property type="entry name" value="spore_YkwD"/>
    <property type="match status" value="1"/>
</dbReference>
<feature type="chain" id="PRO_5047454451" evidence="1">
    <location>
        <begin position="23"/>
        <end position="262"/>
    </location>
</feature>
<feature type="signal peptide" evidence="1">
    <location>
        <begin position="1"/>
        <end position="22"/>
    </location>
</feature>
<dbReference type="CDD" id="cd05379">
    <property type="entry name" value="CAP_bacterial"/>
    <property type="match status" value="1"/>
</dbReference>
<dbReference type="PANTHER" id="PTHR31157">
    <property type="entry name" value="SCP DOMAIN-CONTAINING PROTEIN"/>
    <property type="match status" value="1"/>
</dbReference>
<protein>
    <submittedName>
        <fullName evidence="3">YkwD family protein</fullName>
    </submittedName>
</protein>
<dbReference type="InterPro" id="IPR035940">
    <property type="entry name" value="CAP_sf"/>
</dbReference>
<dbReference type="SUPFAM" id="SSF55797">
    <property type="entry name" value="PR-1-like"/>
    <property type="match status" value="1"/>
</dbReference>
<proteinExistence type="predicted"/>
<evidence type="ECO:0000259" key="2">
    <source>
        <dbReference type="PROSITE" id="PS51782"/>
    </source>
</evidence>
<keyword evidence="4" id="KW-1185">Reference proteome</keyword>
<name>A0ABU1TZ97_9BACL</name>
<dbReference type="InterPro" id="IPR014044">
    <property type="entry name" value="CAP_dom"/>
</dbReference>
<reference evidence="3 4" key="1">
    <citation type="submission" date="2023-07" db="EMBL/GenBank/DDBJ databases">
        <title>Sorghum-associated microbial communities from plants grown in Nebraska, USA.</title>
        <authorList>
            <person name="Schachtman D."/>
        </authorList>
    </citation>
    <scope>NUCLEOTIDE SEQUENCE [LARGE SCALE GENOMIC DNA]</scope>
    <source>
        <strain evidence="3 4">BE211</strain>
    </source>
</reference>